<dbReference type="Proteomes" id="UP000002320">
    <property type="component" value="Unassembled WGS sequence"/>
</dbReference>
<protein>
    <submittedName>
        <fullName evidence="2 3">Uncharacterized protein</fullName>
    </submittedName>
</protein>
<feature type="chain" id="PRO_5014567420" evidence="1">
    <location>
        <begin position="27"/>
        <end position="239"/>
    </location>
</feature>
<evidence type="ECO:0000256" key="1">
    <source>
        <dbReference type="SAM" id="SignalP"/>
    </source>
</evidence>
<dbReference type="EMBL" id="DS234107">
    <property type="protein sequence ID" value="EDS32897.1"/>
    <property type="molecule type" value="Genomic_DNA"/>
</dbReference>
<keyword evidence="4" id="KW-1185">Reference proteome</keyword>
<gene>
    <name evidence="3" type="primary">6054374</name>
    <name evidence="2" type="ORF">CpipJ_CPIJ020093</name>
</gene>
<dbReference type="HOGENOM" id="CLU_1162145_0_0_1"/>
<dbReference type="VEuPathDB" id="VectorBase:CQUJHB009825"/>
<sequence>MGNRMAITFPLLLLLATLLLQSAVDGGLRERRFRKGKGMVDQFRPVNIYYAAVPLVPPPPPPPPVQHHHHYHPVKHYPVWKTYEHHEEAFLGAVVLGRHDGEGRLGRRGGKIKSGKNGLAYLGALGASTFGGFDSSYHHGPTFSVYPSNYLHGGYAPSYGSYGHHGHKDGGFEQPKKGFHLGYEVGYQGHLGYIKLKRDNLRHVQVSLGLGRPGSTGGAGYGSAFPYATALLPILASGK</sequence>
<reference evidence="2" key="1">
    <citation type="submission" date="2007-03" db="EMBL/GenBank/DDBJ databases">
        <title>Annotation of Culex pipiens quinquefasciatus.</title>
        <authorList>
            <consortium name="The Broad Institute Genome Sequencing Platform"/>
            <person name="Atkinson P.W."/>
            <person name="Hemingway J."/>
            <person name="Christensen B.M."/>
            <person name="Higgs S."/>
            <person name="Kodira C."/>
            <person name="Hannick L."/>
            <person name="Megy K."/>
            <person name="O'Leary S."/>
            <person name="Pearson M."/>
            <person name="Haas B.J."/>
            <person name="Mauceli E."/>
            <person name="Wortman J.R."/>
            <person name="Lee N.H."/>
            <person name="Guigo R."/>
            <person name="Stanke M."/>
            <person name="Alvarado L."/>
            <person name="Amedeo P."/>
            <person name="Antoine C.H."/>
            <person name="Arensburger P."/>
            <person name="Bidwell S.L."/>
            <person name="Crawford M."/>
            <person name="Camaro F."/>
            <person name="Devon K."/>
            <person name="Engels R."/>
            <person name="Hammond M."/>
            <person name="Howarth C."/>
            <person name="Koehrsen M."/>
            <person name="Lawson D."/>
            <person name="Montgomery P."/>
            <person name="Nene V."/>
            <person name="Nusbaum C."/>
            <person name="Puiu D."/>
            <person name="Romero-Severson J."/>
            <person name="Severson D.W."/>
            <person name="Shumway M."/>
            <person name="Sisk P."/>
            <person name="Stolte C."/>
            <person name="Zeng Q."/>
            <person name="Eisenstadt E."/>
            <person name="Fraser-Liggett C."/>
            <person name="Strausberg R."/>
            <person name="Galagan J."/>
            <person name="Birren B."/>
            <person name="Collins F.H."/>
        </authorList>
    </citation>
    <scope>NUCLEOTIDE SEQUENCE [LARGE SCALE GENOMIC DNA]</scope>
    <source>
        <strain evidence="2">JHB</strain>
    </source>
</reference>
<dbReference type="OrthoDB" id="7765281at2759"/>
<feature type="signal peptide" evidence="1">
    <location>
        <begin position="1"/>
        <end position="26"/>
    </location>
</feature>
<name>B0XKX7_CULQU</name>
<dbReference type="VEuPathDB" id="VectorBase:CPIJ020093"/>
<dbReference type="EnsemblMetazoa" id="CPIJ020093-RA">
    <property type="protein sequence ID" value="CPIJ020093-PA"/>
    <property type="gene ID" value="CPIJ020093"/>
</dbReference>
<evidence type="ECO:0000313" key="4">
    <source>
        <dbReference type="Proteomes" id="UP000002320"/>
    </source>
</evidence>
<dbReference type="KEGG" id="cqu:CpipJ_CPIJ020093"/>
<keyword evidence="1" id="KW-0732">Signal</keyword>
<evidence type="ECO:0000313" key="3">
    <source>
        <dbReference type="EnsemblMetazoa" id="CPIJ020093-PA"/>
    </source>
</evidence>
<accession>B0XKX7</accession>
<proteinExistence type="predicted"/>
<evidence type="ECO:0000313" key="2">
    <source>
        <dbReference type="EMBL" id="EDS32897.1"/>
    </source>
</evidence>
<organism>
    <name type="scientific">Culex quinquefasciatus</name>
    <name type="common">Southern house mosquito</name>
    <name type="synonym">Culex pungens</name>
    <dbReference type="NCBI Taxonomy" id="7176"/>
    <lineage>
        <taxon>Eukaryota</taxon>
        <taxon>Metazoa</taxon>
        <taxon>Ecdysozoa</taxon>
        <taxon>Arthropoda</taxon>
        <taxon>Hexapoda</taxon>
        <taxon>Insecta</taxon>
        <taxon>Pterygota</taxon>
        <taxon>Neoptera</taxon>
        <taxon>Endopterygota</taxon>
        <taxon>Diptera</taxon>
        <taxon>Nematocera</taxon>
        <taxon>Culicoidea</taxon>
        <taxon>Culicidae</taxon>
        <taxon>Culicinae</taxon>
        <taxon>Culicini</taxon>
        <taxon>Culex</taxon>
        <taxon>Culex</taxon>
    </lineage>
</organism>
<dbReference type="InParanoid" id="B0XKX7"/>
<reference evidence="3" key="2">
    <citation type="submission" date="2021-02" db="UniProtKB">
        <authorList>
            <consortium name="EnsemblMetazoa"/>
        </authorList>
    </citation>
    <scope>IDENTIFICATION</scope>
    <source>
        <strain evidence="3">JHB</strain>
    </source>
</reference>
<dbReference type="AlphaFoldDB" id="B0XKX7"/>